<gene>
    <name evidence="2" type="ORF">B1A_11280</name>
</gene>
<dbReference type="GO" id="GO:0016798">
    <property type="term" value="F:hydrolase activity, acting on glycosyl bonds"/>
    <property type="evidence" value="ECO:0007669"/>
    <property type="project" value="UniProtKB-KW"/>
</dbReference>
<reference evidence="2" key="1">
    <citation type="submission" date="2013-08" db="EMBL/GenBank/DDBJ databases">
        <authorList>
            <person name="Mendez C."/>
            <person name="Richter M."/>
            <person name="Ferrer M."/>
            <person name="Sanchez J."/>
        </authorList>
    </citation>
    <scope>NUCLEOTIDE SEQUENCE</scope>
</reference>
<feature type="non-terminal residue" evidence="2">
    <location>
        <position position="206"/>
    </location>
</feature>
<dbReference type="EMBL" id="AUZX01008060">
    <property type="protein sequence ID" value="EQD57038.1"/>
    <property type="molecule type" value="Genomic_DNA"/>
</dbReference>
<dbReference type="Gene3D" id="3.20.20.80">
    <property type="entry name" value="Glycosidases"/>
    <property type="match status" value="1"/>
</dbReference>
<feature type="compositionally biased region" description="Low complexity" evidence="1">
    <location>
        <begin position="118"/>
        <end position="146"/>
    </location>
</feature>
<comment type="caution">
    <text evidence="2">The sequence shown here is derived from an EMBL/GenBank/DDBJ whole genome shotgun (WGS) entry which is preliminary data.</text>
</comment>
<feature type="compositionally biased region" description="Pro residues" evidence="1">
    <location>
        <begin position="108"/>
        <end position="117"/>
    </location>
</feature>
<keyword evidence="2" id="KW-0326">Glycosidase</keyword>
<dbReference type="AlphaFoldDB" id="T1AKJ1"/>
<dbReference type="EC" id="3.2.1.-" evidence="2"/>
<accession>T1AKJ1</accession>
<feature type="non-terminal residue" evidence="2">
    <location>
        <position position="1"/>
    </location>
</feature>
<organism evidence="2">
    <name type="scientific">mine drainage metagenome</name>
    <dbReference type="NCBI Taxonomy" id="410659"/>
    <lineage>
        <taxon>unclassified sequences</taxon>
        <taxon>metagenomes</taxon>
        <taxon>ecological metagenomes</taxon>
    </lineage>
</organism>
<dbReference type="SUPFAM" id="SSF51445">
    <property type="entry name" value="(Trans)glycosidases"/>
    <property type="match status" value="1"/>
</dbReference>
<dbReference type="InterPro" id="IPR017853">
    <property type="entry name" value="GH"/>
</dbReference>
<name>T1AKJ1_9ZZZZ</name>
<keyword evidence="2" id="KW-0378">Hydrolase</keyword>
<evidence type="ECO:0000313" key="2">
    <source>
        <dbReference type="EMBL" id="EQD57038.1"/>
    </source>
</evidence>
<reference evidence="2" key="2">
    <citation type="journal article" date="2014" name="ISME J.">
        <title>Microbial stratification in low pH oxic and suboxic macroscopic growths along an acid mine drainage.</title>
        <authorList>
            <person name="Mendez-Garcia C."/>
            <person name="Mesa V."/>
            <person name="Sprenger R.R."/>
            <person name="Richter M."/>
            <person name="Diez M.S."/>
            <person name="Solano J."/>
            <person name="Bargiela R."/>
            <person name="Golyshina O.V."/>
            <person name="Manteca A."/>
            <person name="Ramos J.L."/>
            <person name="Gallego J.R."/>
            <person name="Llorente I."/>
            <person name="Martins Dos Santos V.A."/>
            <person name="Jensen O.N."/>
            <person name="Pelaez A.I."/>
            <person name="Sanchez J."/>
            <person name="Ferrer M."/>
        </authorList>
    </citation>
    <scope>NUCLEOTIDE SEQUENCE</scope>
</reference>
<feature type="region of interest" description="Disordered" evidence="1">
    <location>
        <begin position="105"/>
        <end position="146"/>
    </location>
</feature>
<sequence>GYVWPTSGPALGDPATGGPTPETYQQIVSGSHQVYWDPSTNTPWMSYQIGSQWYQAFFDNPTSITLKVRLASSYGLRGVGAWALGMEGSHSSMIAALAGNTSVVKTPPQGPTVPPSTPVGSGPTSTASTSTTSTSQSGSSSSSTTTTMPADSFYGMYSEKKVTLTLIARASISGYQLYPSGTLTGFETSDPSFSCLNASTQIPVYG</sequence>
<proteinExistence type="predicted"/>
<protein>
    <submittedName>
        <fullName evidence="2">Glycoside hydrolase, family 18, catalytic domain protein</fullName>
        <ecNumber evidence="2">3.2.1.-</ecNumber>
    </submittedName>
</protein>
<evidence type="ECO:0000256" key="1">
    <source>
        <dbReference type="SAM" id="MobiDB-lite"/>
    </source>
</evidence>